<keyword evidence="2" id="KW-1185">Reference proteome</keyword>
<gene>
    <name evidence="1" type="ORF">BV25DRAFT_1768684</name>
</gene>
<dbReference type="Proteomes" id="UP000814140">
    <property type="component" value="Unassembled WGS sequence"/>
</dbReference>
<protein>
    <submittedName>
        <fullName evidence="1">Uncharacterized protein</fullName>
    </submittedName>
</protein>
<reference evidence="1" key="2">
    <citation type="journal article" date="2022" name="New Phytol.">
        <title>Evolutionary transition to the ectomycorrhizal habit in the genomes of a hyperdiverse lineage of mushroom-forming fungi.</title>
        <authorList>
            <person name="Looney B."/>
            <person name="Miyauchi S."/>
            <person name="Morin E."/>
            <person name="Drula E."/>
            <person name="Courty P.E."/>
            <person name="Kohler A."/>
            <person name="Kuo A."/>
            <person name="LaButti K."/>
            <person name="Pangilinan J."/>
            <person name="Lipzen A."/>
            <person name="Riley R."/>
            <person name="Andreopoulos W."/>
            <person name="He G."/>
            <person name="Johnson J."/>
            <person name="Nolan M."/>
            <person name="Tritt A."/>
            <person name="Barry K.W."/>
            <person name="Grigoriev I.V."/>
            <person name="Nagy L.G."/>
            <person name="Hibbett D."/>
            <person name="Henrissat B."/>
            <person name="Matheny P.B."/>
            <person name="Labbe J."/>
            <person name="Martin F.M."/>
        </authorList>
    </citation>
    <scope>NUCLEOTIDE SEQUENCE</scope>
    <source>
        <strain evidence="1">HHB10654</strain>
    </source>
</reference>
<proteinExistence type="predicted"/>
<name>A0ACB8SDA1_9AGAM</name>
<feature type="non-terminal residue" evidence="1">
    <location>
        <position position="1"/>
    </location>
</feature>
<feature type="non-terminal residue" evidence="1">
    <location>
        <position position="158"/>
    </location>
</feature>
<sequence length="158" mass="18543">IMVLSHEDDEDDGHQYWYARVVGVFHVHVIHKGPGSKSSEPQRMDFLWVRWFGRDLSYRAGWDARRLHRIGFIPCDDPELEAFGFVNPSDVVRAVHLIPAFHHKRTADLLPGRSIARQVEEFSVSRREKELTDWRFFYVDMFVDRDMTMRYLGGGVGH</sequence>
<accession>A0ACB8SDA1</accession>
<evidence type="ECO:0000313" key="1">
    <source>
        <dbReference type="EMBL" id="KAI0054410.1"/>
    </source>
</evidence>
<dbReference type="EMBL" id="MU277447">
    <property type="protein sequence ID" value="KAI0054410.1"/>
    <property type="molecule type" value="Genomic_DNA"/>
</dbReference>
<evidence type="ECO:0000313" key="2">
    <source>
        <dbReference type="Proteomes" id="UP000814140"/>
    </source>
</evidence>
<reference evidence="1" key="1">
    <citation type="submission" date="2021-03" db="EMBL/GenBank/DDBJ databases">
        <authorList>
            <consortium name="DOE Joint Genome Institute"/>
            <person name="Ahrendt S."/>
            <person name="Looney B.P."/>
            <person name="Miyauchi S."/>
            <person name="Morin E."/>
            <person name="Drula E."/>
            <person name="Courty P.E."/>
            <person name="Chicoki N."/>
            <person name="Fauchery L."/>
            <person name="Kohler A."/>
            <person name="Kuo A."/>
            <person name="Labutti K."/>
            <person name="Pangilinan J."/>
            <person name="Lipzen A."/>
            <person name="Riley R."/>
            <person name="Andreopoulos W."/>
            <person name="He G."/>
            <person name="Johnson J."/>
            <person name="Barry K.W."/>
            <person name="Grigoriev I.V."/>
            <person name="Nagy L."/>
            <person name="Hibbett D."/>
            <person name="Henrissat B."/>
            <person name="Matheny P.B."/>
            <person name="Labbe J."/>
            <person name="Martin F."/>
        </authorList>
    </citation>
    <scope>NUCLEOTIDE SEQUENCE</scope>
    <source>
        <strain evidence="1">HHB10654</strain>
    </source>
</reference>
<comment type="caution">
    <text evidence="1">The sequence shown here is derived from an EMBL/GenBank/DDBJ whole genome shotgun (WGS) entry which is preliminary data.</text>
</comment>
<organism evidence="1 2">
    <name type="scientific">Artomyces pyxidatus</name>
    <dbReference type="NCBI Taxonomy" id="48021"/>
    <lineage>
        <taxon>Eukaryota</taxon>
        <taxon>Fungi</taxon>
        <taxon>Dikarya</taxon>
        <taxon>Basidiomycota</taxon>
        <taxon>Agaricomycotina</taxon>
        <taxon>Agaricomycetes</taxon>
        <taxon>Russulales</taxon>
        <taxon>Auriscalpiaceae</taxon>
        <taxon>Artomyces</taxon>
    </lineage>
</organism>